<dbReference type="Gene3D" id="3.30.720.210">
    <property type="match status" value="1"/>
</dbReference>
<feature type="binding site" evidence="14">
    <location>
        <position position="425"/>
    </location>
    <ligand>
        <name>Zn(2+)</name>
        <dbReference type="ChEBI" id="CHEBI:29105"/>
        <note>catalytic</note>
    </ligand>
</feature>
<feature type="transmembrane region" description="Helical" evidence="14">
    <location>
        <begin position="105"/>
        <end position="126"/>
    </location>
</feature>
<keyword evidence="6 14" id="KW-0479">Metal-binding</keyword>
<evidence type="ECO:0000313" key="18">
    <source>
        <dbReference type="EMBL" id="NHR06231.1"/>
    </source>
</evidence>
<dbReference type="InterPro" id="IPR027417">
    <property type="entry name" value="P-loop_NTPase"/>
</dbReference>
<dbReference type="RefSeq" id="WP_081545266.1">
    <property type="nucleotide sequence ID" value="NZ_JAAOMA010000017.1"/>
</dbReference>
<dbReference type="SMART" id="SM00382">
    <property type="entry name" value="AAA"/>
    <property type="match status" value="1"/>
</dbReference>
<feature type="binding site" evidence="14">
    <location>
        <begin position="199"/>
        <end position="206"/>
    </location>
    <ligand>
        <name>ATP</name>
        <dbReference type="ChEBI" id="CHEBI:30616"/>
    </ligand>
</feature>
<keyword evidence="10 14" id="KW-0067">ATP-binding</keyword>
<comment type="similarity">
    <text evidence="2 14">In the C-terminal section; belongs to the peptidase M41 family.</text>
</comment>
<dbReference type="PANTHER" id="PTHR23076:SF97">
    <property type="entry name" value="ATP-DEPENDENT ZINC METALLOPROTEASE YME1L1"/>
    <property type="match status" value="1"/>
</dbReference>
<dbReference type="InterPro" id="IPR011546">
    <property type="entry name" value="Pept_M41_FtsH_extracell"/>
</dbReference>
<dbReference type="SUPFAM" id="SSF52540">
    <property type="entry name" value="P-loop containing nucleoside triphosphate hydrolases"/>
    <property type="match status" value="1"/>
</dbReference>
<comment type="function">
    <text evidence="14">Acts as a processive, ATP-dependent zinc metallopeptidase for both cytoplasmic and membrane proteins. Plays a role in the quality control of integral membrane proteins.</text>
</comment>
<dbReference type="CDD" id="cd19501">
    <property type="entry name" value="RecA-like_FtsH"/>
    <property type="match status" value="1"/>
</dbReference>
<dbReference type="EMBL" id="JAAOMA010000017">
    <property type="protein sequence ID" value="NHR06231.1"/>
    <property type="molecule type" value="Genomic_DNA"/>
</dbReference>
<evidence type="ECO:0000256" key="8">
    <source>
        <dbReference type="ARBA" id="ARBA00022801"/>
    </source>
</evidence>
<dbReference type="Pfam" id="PF06480">
    <property type="entry name" value="FtsH_ext"/>
    <property type="match status" value="1"/>
</dbReference>
<keyword evidence="19" id="KW-1185">Reference proteome</keyword>
<feature type="active site" evidence="14">
    <location>
        <position position="422"/>
    </location>
</feature>
<evidence type="ECO:0000259" key="17">
    <source>
        <dbReference type="SMART" id="SM00382"/>
    </source>
</evidence>
<name>A0ABX0L9F5_9NEIS</name>
<keyword evidence="13 14" id="KW-0472">Membrane</keyword>
<dbReference type="SUPFAM" id="SSF140990">
    <property type="entry name" value="FtsH protease domain-like"/>
    <property type="match status" value="1"/>
</dbReference>
<evidence type="ECO:0000313" key="19">
    <source>
        <dbReference type="Proteomes" id="UP001515641"/>
    </source>
</evidence>
<evidence type="ECO:0000256" key="1">
    <source>
        <dbReference type="ARBA" id="ARBA00004370"/>
    </source>
</evidence>
<dbReference type="InterPro" id="IPR003593">
    <property type="entry name" value="AAA+_ATPase"/>
</dbReference>
<evidence type="ECO:0000256" key="2">
    <source>
        <dbReference type="ARBA" id="ARBA00010044"/>
    </source>
</evidence>
<keyword evidence="4 14" id="KW-0645">Protease</keyword>
<evidence type="ECO:0000256" key="11">
    <source>
        <dbReference type="ARBA" id="ARBA00022989"/>
    </source>
</evidence>
<feature type="transmembrane region" description="Helical" evidence="14">
    <location>
        <begin position="7"/>
        <end position="25"/>
    </location>
</feature>
<evidence type="ECO:0000256" key="16">
    <source>
        <dbReference type="SAM" id="MobiDB-lite"/>
    </source>
</evidence>
<keyword evidence="3 14" id="KW-1003">Cell membrane</keyword>
<dbReference type="NCBIfam" id="TIGR01241">
    <property type="entry name" value="FtsH_fam"/>
    <property type="match status" value="1"/>
</dbReference>
<keyword evidence="5 14" id="KW-0812">Transmembrane</keyword>
<evidence type="ECO:0000256" key="6">
    <source>
        <dbReference type="ARBA" id="ARBA00022723"/>
    </source>
</evidence>
<dbReference type="Pfam" id="PF00004">
    <property type="entry name" value="AAA"/>
    <property type="match status" value="1"/>
</dbReference>
<dbReference type="InterPro" id="IPR041569">
    <property type="entry name" value="AAA_lid_3"/>
</dbReference>
<dbReference type="Gene3D" id="3.40.50.300">
    <property type="entry name" value="P-loop containing nucleotide triphosphate hydrolases"/>
    <property type="match status" value="1"/>
</dbReference>
<accession>A0ABX0L9F5</accession>
<comment type="subunit">
    <text evidence="14">Homohexamer.</text>
</comment>
<evidence type="ECO:0000256" key="10">
    <source>
        <dbReference type="ARBA" id="ARBA00022840"/>
    </source>
</evidence>
<proteinExistence type="inferred from homology"/>
<feature type="domain" description="AAA+ ATPase" evidence="17">
    <location>
        <begin position="191"/>
        <end position="330"/>
    </location>
</feature>
<evidence type="ECO:0000256" key="5">
    <source>
        <dbReference type="ARBA" id="ARBA00022692"/>
    </source>
</evidence>
<dbReference type="Gene3D" id="1.10.8.60">
    <property type="match status" value="1"/>
</dbReference>
<dbReference type="PROSITE" id="PS00674">
    <property type="entry name" value="AAA"/>
    <property type="match status" value="1"/>
</dbReference>
<organism evidence="18 19">
    <name type="scientific">Chromobacterium fluminis</name>
    <dbReference type="NCBI Taxonomy" id="3044269"/>
    <lineage>
        <taxon>Bacteria</taxon>
        <taxon>Pseudomonadati</taxon>
        <taxon>Pseudomonadota</taxon>
        <taxon>Betaproteobacteria</taxon>
        <taxon>Neisseriales</taxon>
        <taxon>Chromobacteriaceae</taxon>
        <taxon>Chromobacterium</taxon>
    </lineage>
</organism>
<evidence type="ECO:0000256" key="12">
    <source>
        <dbReference type="ARBA" id="ARBA00023049"/>
    </source>
</evidence>
<dbReference type="Pfam" id="PF17862">
    <property type="entry name" value="AAA_lid_3"/>
    <property type="match status" value="1"/>
</dbReference>
<evidence type="ECO:0000256" key="13">
    <source>
        <dbReference type="ARBA" id="ARBA00023136"/>
    </source>
</evidence>
<dbReference type="InterPro" id="IPR000642">
    <property type="entry name" value="Peptidase_M41"/>
</dbReference>
<gene>
    <name evidence="14" type="primary">ftsH</name>
    <name evidence="18" type="ORF">HA052_13605</name>
</gene>
<keyword evidence="11 14" id="KW-1133">Transmembrane helix</keyword>
<evidence type="ECO:0000256" key="4">
    <source>
        <dbReference type="ARBA" id="ARBA00022670"/>
    </source>
</evidence>
<sequence>MNNIGKNIAIWVIIGLVLMTVFNQFNKRQDTQNQLEYSQFISDVESGKVQSLTIEGHPLRGQWLKGKLTDGSAFSTYAPYDPQLVDDLIKNNVRFSAKPEEEPSMLMNIFISWFPMLLLIGVWVFFMRQMQGGGKGGAFSFGKSKARMLDQDANTVTFSDVAGCDEAKEEVKEIVDYLRDPSRYQSLGGRIPRGVLLAGSPGTGKTLLAKAIAGEAKVPFFSISGSDFVEMFVGVGAARVRDMFEQAKKNSPCIIFIDEIDAVGRQRGAGLGGGNDEREQTLNQLLVEMDGFDTNSTVIVIAATNRPDVLDPALQRPGRFDRQVVVPLPDIRGREQILGVHMRKVPIAADVNAEVIARGTPGFSGADLANLINEAALFAARRNKRLVDMEDLESAKDKIMMGAERRSMVMTDEEKRNTAYHESGHAVVAKLLPKADPVHKVTIIPRGRALGVTMQLPEQDRFAYDRGYLLDRVAILFGGRIAEELFMNQMTTGASNDFERATQMARDMVTRYGMSDKLGPMVYGENEGEVFLGRSITTHKNLSEATMQQVDAEIRRIIDEQYALARRLLEENRDKVEAMTAALLEWETIDADQINDLMDGKPPRPPKPGAGFAAKPQEDKPTPPAAEATSDPAQEV</sequence>
<comment type="cofactor">
    <cofactor evidence="14">
        <name>Zn(2+)</name>
        <dbReference type="ChEBI" id="CHEBI:29105"/>
    </cofactor>
    <text evidence="14">Binds 1 zinc ion per subunit.</text>
</comment>
<dbReference type="Gene3D" id="1.20.58.760">
    <property type="entry name" value="Peptidase M41"/>
    <property type="match status" value="1"/>
</dbReference>
<dbReference type="HAMAP" id="MF_01458">
    <property type="entry name" value="FtsH"/>
    <property type="match status" value="1"/>
</dbReference>
<keyword evidence="7 14" id="KW-0547">Nucleotide-binding</keyword>
<dbReference type="InterPro" id="IPR003959">
    <property type="entry name" value="ATPase_AAA_core"/>
</dbReference>
<evidence type="ECO:0000256" key="15">
    <source>
        <dbReference type="RuleBase" id="RU003651"/>
    </source>
</evidence>
<feature type="binding site" evidence="14">
    <location>
        <position position="421"/>
    </location>
    <ligand>
        <name>Zn(2+)</name>
        <dbReference type="ChEBI" id="CHEBI:29105"/>
        <note>catalytic</note>
    </ligand>
</feature>
<reference evidence="18 19" key="1">
    <citation type="submission" date="2020-03" db="EMBL/GenBank/DDBJ databases">
        <title>Draft genome sequence of environmentally isolated cultures.</title>
        <authorList>
            <person name="Wilson H.S."/>
            <person name="De Leon M.E."/>
        </authorList>
    </citation>
    <scope>NUCLEOTIDE SEQUENCE [LARGE SCALE GENOMIC DNA]</scope>
    <source>
        <strain evidence="18 19">HSC-31F16</strain>
    </source>
</reference>
<protein>
    <recommendedName>
        <fullName evidence="14">ATP-dependent zinc metalloprotease FtsH</fullName>
        <ecNumber evidence="14">3.4.24.-</ecNumber>
    </recommendedName>
</protein>
<comment type="subcellular location">
    <subcellularLocation>
        <location evidence="14">Cell membrane</location>
        <topology evidence="14">Multi-pass membrane protein</topology>
        <orientation evidence="14">Cytoplasmic side</orientation>
    </subcellularLocation>
    <subcellularLocation>
        <location evidence="1">Membrane</location>
    </subcellularLocation>
</comment>
<dbReference type="InterPro" id="IPR003960">
    <property type="entry name" value="ATPase_AAA_CS"/>
</dbReference>
<dbReference type="Pfam" id="PF01434">
    <property type="entry name" value="Peptidase_M41"/>
    <property type="match status" value="1"/>
</dbReference>
<keyword evidence="9 14" id="KW-0862">Zinc</keyword>
<dbReference type="InterPro" id="IPR005936">
    <property type="entry name" value="FtsH"/>
</dbReference>
<dbReference type="EC" id="3.4.24.-" evidence="14"/>
<evidence type="ECO:0000256" key="9">
    <source>
        <dbReference type="ARBA" id="ARBA00022833"/>
    </source>
</evidence>
<dbReference type="Proteomes" id="UP001515641">
    <property type="component" value="Unassembled WGS sequence"/>
</dbReference>
<comment type="similarity">
    <text evidence="15">Belongs to the AAA ATPase family.</text>
</comment>
<keyword evidence="12 14" id="KW-0482">Metalloprotease</keyword>
<evidence type="ECO:0000256" key="3">
    <source>
        <dbReference type="ARBA" id="ARBA00022475"/>
    </source>
</evidence>
<dbReference type="PANTHER" id="PTHR23076">
    <property type="entry name" value="METALLOPROTEASE M41 FTSH"/>
    <property type="match status" value="1"/>
</dbReference>
<evidence type="ECO:0000256" key="14">
    <source>
        <dbReference type="HAMAP-Rule" id="MF_01458"/>
    </source>
</evidence>
<dbReference type="InterPro" id="IPR037219">
    <property type="entry name" value="Peptidase_M41-like"/>
</dbReference>
<feature type="binding site" evidence="14">
    <location>
        <position position="497"/>
    </location>
    <ligand>
        <name>Zn(2+)</name>
        <dbReference type="ChEBI" id="CHEBI:29105"/>
        <note>catalytic</note>
    </ligand>
</feature>
<feature type="region of interest" description="Disordered" evidence="16">
    <location>
        <begin position="595"/>
        <end position="636"/>
    </location>
</feature>
<comment type="similarity">
    <text evidence="14">In the central section; belongs to the AAA ATPase family.</text>
</comment>
<keyword evidence="8 14" id="KW-0378">Hydrolase</keyword>
<comment type="caution">
    <text evidence="18">The sequence shown here is derived from an EMBL/GenBank/DDBJ whole genome shotgun (WGS) entry which is preliminary data.</text>
</comment>
<evidence type="ECO:0000256" key="7">
    <source>
        <dbReference type="ARBA" id="ARBA00022741"/>
    </source>
</evidence>